<dbReference type="Proteomes" id="UP000727456">
    <property type="component" value="Unassembled WGS sequence"/>
</dbReference>
<dbReference type="PANTHER" id="PTHR21496">
    <property type="entry name" value="FERREDOXIN-RELATED"/>
    <property type="match status" value="1"/>
</dbReference>
<dbReference type="EMBL" id="JAAOZC010000009">
    <property type="protein sequence ID" value="NIJ09259.1"/>
    <property type="molecule type" value="Genomic_DNA"/>
</dbReference>
<evidence type="ECO:0000256" key="3">
    <source>
        <dbReference type="ARBA" id="ARBA00023004"/>
    </source>
</evidence>
<name>A0ABX0TYH3_9SPHN</name>
<reference evidence="6 7" key="1">
    <citation type="submission" date="2020-03" db="EMBL/GenBank/DDBJ databases">
        <title>Genomic Encyclopedia of Type Strains, Phase III (KMG-III): the genomes of soil and plant-associated and newly described type strains.</title>
        <authorList>
            <person name="Whitman W."/>
        </authorList>
    </citation>
    <scope>NUCLEOTIDE SEQUENCE [LARGE SCALE GENOMIC DNA]</scope>
    <source>
        <strain evidence="6 7">CECT 8804</strain>
    </source>
</reference>
<keyword evidence="2" id="KW-0479">Metal-binding</keyword>
<dbReference type="InterPro" id="IPR036922">
    <property type="entry name" value="Rieske_2Fe-2S_sf"/>
</dbReference>
<keyword evidence="7" id="KW-1185">Reference proteome</keyword>
<dbReference type="InterPro" id="IPR017941">
    <property type="entry name" value="Rieske_2Fe-2S"/>
</dbReference>
<accession>A0ABX0TYH3</accession>
<feature type="domain" description="Rieske" evidence="5">
    <location>
        <begin position="6"/>
        <end position="103"/>
    </location>
</feature>
<dbReference type="PANTHER" id="PTHR21496:SF23">
    <property type="entry name" value="3-PHENYLPROPIONATE_CINNAMIC ACID DIOXYGENASE FERREDOXIN SUBUNIT"/>
    <property type="match status" value="1"/>
</dbReference>
<evidence type="ECO:0000256" key="4">
    <source>
        <dbReference type="ARBA" id="ARBA00023014"/>
    </source>
</evidence>
<sequence>MLTEFTPTIPESELLEGTMQGLELGDERVLIAKIDGEIYAINNICSHFHTYLSNGDLIIDRLEVQCPLHDSCFSLKTGEPADIPAEDPVEVYGVKIDGGVICVGPRAA</sequence>
<dbReference type="RefSeq" id="WP_167074707.1">
    <property type="nucleotide sequence ID" value="NZ_JAAOZC010000009.1"/>
</dbReference>
<gene>
    <name evidence="6" type="ORF">FHS31_002891</name>
</gene>
<dbReference type="PROSITE" id="PS51296">
    <property type="entry name" value="RIESKE"/>
    <property type="match status" value="1"/>
</dbReference>
<dbReference type="Pfam" id="PF00355">
    <property type="entry name" value="Rieske"/>
    <property type="match status" value="1"/>
</dbReference>
<evidence type="ECO:0000313" key="7">
    <source>
        <dbReference type="Proteomes" id="UP000727456"/>
    </source>
</evidence>
<organism evidence="6 7">
    <name type="scientific">Sphingomonas vulcanisoli</name>
    <dbReference type="NCBI Taxonomy" id="1658060"/>
    <lineage>
        <taxon>Bacteria</taxon>
        <taxon>Pseudomonadati</taxon>
        <taxon>Pseudomonadota</taxon>
        <taxon>Alphaproteobacteria</taxon>
        <taxon>Sphingomonadales</taxon>
        <taxon>Sphingomonadaceae</taxon>
        <taxon>Sphingomonas</taxon>
    </lineage>
</organism>
<keyword evidence="3" id="KW-0408">Iron</keyword>
<evidence type="ECO:0000259" key="5">
    <source>
        <dbReference type="PROSITE" id="PS51296"/>
    </source>
</evidence>
<dbReference type="SUPFAM" id="SSF50022">
    <property type="entry name" value="ISP domain"/>
    <property type="match status" value="1"/>
</dbReference>
<keyword evidence="4" id="KW-0411">Iron-sulfur</keyword>
<proteinExistence type="predicted"/>
<evidence type="ECO:0000256" key="1">
    <source>
        <dbReference type="ARBA" id="ARBA00022714"/>
    </source>
</evidence>
<dbReference type="Gene3D" id="2.102.10.10">
    <property type="entry name" value="Rieske [2Fe-2S] iron-sulphur domain"/>
    <property type="match status" value="1"/>
</dbReference>
<evidence type="ECO:0000313" key="6">
    <source>
        <dbReference type="EMBL" id="NIJ09259.1"/>
    </source>
</evidence>
<comment type="caution">
    <text evidence="6">The sequence shown here is derived from an EMBL/GenBank/DDBJ whole genome shotgun (WGS) entry which is preliminary data.</text>
</comment>
<evidence type="ECO:0000256" key="2">
    <source>
        <dbReference type="ARBA" id="ARBA00022723"/>
    </source>
</evidence>
<keyword evidence="1" id="KW-0001">2Fe-2S</keyword>
<protein>
    <submittedName>
        <fullName evidence="6">Nitrite reductase/ring-hydroxylating ferredoxin subunit</fullName>
    </submittedName>
</protein>